<reference evidence="1 2" key="1">
    <citation type="submission" date="2019-03" db="EMBL/GenBank/DDBJ databases">
        <title>Genomic Encyclopedia of Type Strains, Phase IV (KMG-IV): sequencing the most valuable type-strain genomes for metagenomic binning, comparative biology and taxonomic classification.</title>
        <authorList>
            <person name="Goeker M."/>
        </authorList>
    </citation>
    <scope>NUCLEOTIDE SEQUENCE [LARGE SCALE GENOMIC DNA]</scope>
    <source>
        <strain evidence="1 2">DSM 1709</strain>
    </source>
</reference>
<comment type="caution">
    <text evidence="1">The sequence shown here is derived from an EMBL/GenBank/DDBJ whole genome shotgun (WGS) entry which is preliminary data.</text>
</comment>
<dbReference type="OrthoDB" id="8557416at2"/>
<protein>
    <submittedName>
        <fullName evidence="1">Uncharacterized protein DUF429</fullName>
    </submittedName>
</protein>
<dbReference type="Proteomes" id="UP000295106">
    <property type="component" value="Unassembled WGS sequence"/>
</dbReference>
<dbReference type="GeneID" id="99683845"/>
<evidence type="ECO:0000313" key="2">
    <source>
        <dbReference type="Proteomes" id="UP000295106"/>
    </source>
</evidence>
<proteinExistence type="predicted"/>
<accession>A0A4V2SGM0</accession>
<dbReference type="EMBL" id="SLXD01000008">
    <property type="protein sequence ID" value="TCP01758.1"/>
    <property type="molecule type" value="Genomic_DNA"/>
</dbReference>
<dbReference type="RefSeq" id="WP_132647823.1">
    <property type="nucleotide sequence ID" value="NZ_CP181386.1"/>
</dbReference>
<sequence length="274" mass="29548">MTPTATTLPLLGVDFSCAPSRRKPITVARGTLHGAVLRLERVDELPTLAGFEAVLAERPWFGGFDFPFGLPRTFVEAQGLGTSAAEVVAELRRRCAARMDFRALVDAWGNSRPAGQRLLHRRTDVSLPGTTSSSPLQTRYVPVGFMYYEGFSRLVAAGVQVPGLVAGDAERRAVEAYPGLLAAEILGRRSYKNSEAADRLIARKDLVDALEQGRTRLGLRLKLTHAQRDALVADASGDRLDAALCLLQAGWASLRDNAGIPADVDPVEGWIATA</sequence>
<name>A0A4V2SGM0_RUBGE</name>
<gene>
    <name evidence="1" type="ORF">EV684_10899</name>
</gene>
<evidence type="ECO:0000313" key="1">
    <source>
        <dbReference type="EMBL" id="TCP01758.1"/>
    </source>
</evidence>
<dbReference type="AlphaFoldDB" id="A0A4V2SGM0"/>
<organism evidence="1 2">
    <name type="scientific">Rubrivivax gelatinosus</name>
    <name type="common">Rhodocyclus gelatinosus</name>
    <name type="synonym">Rhodopseudomonas gelatinosa</name>
    <dbReference type="NCBI Taxonomy" id="28068"/>
    <lineage>
        <taxon>Bacteria</taxon>
        <taxon>Pseudomonadati</taxon>
        <taxon>Pseudomonadota</taxon>
        <taxon>Betaproteobacteria</taxon>
        <taxon>Burkholderiales</taxon>
        <taxon>Sphaerotilaceae</taxon>
        <taxon>Rubrivivax</taxon>
    </lineage>
</organism>